<accession>A0A834XV46</accession>
<dbReference type="OrthoDB" id="6366728at2759"/>
<feature type="transmembrane region" description="Helical" evidence="8">
    <location>
        <begin position="56"/>
        <end position="77"/>
    </location>
</feature>
<dbReference type="InterPro" id="IPR013604">
    <property type="entry name" value="7TM_chemorcpt"/>
</dbReference>
<dbReference type="GO" id="GO:0005886">
    <property type="term" value="C:plasma membrane"/>
    <property type="evidence" value="ECO:0007669"/>
    <property type="project" value="UniProtKB-SubCell"/>
</dbReference>
<comment type="subcellular location">
    <subcellularLocation>
        <location evidence="1 8">Cell membrane</location>
        <topology evidence="1 8">Multi-pass membrane protein</topology>
    </subcellularLocation>
</comment>
<comment type="similarity">
    <text evidence="8">Belongs to the insect chemoreceptor superfamily. Gustatory receptor (GR) family.</text>
</comment>
<comment type="function">
    <text evidence="8">Gustatory receptor which mediates acceptance or avoidance behavior, depending on its substrates.</text>
</comment>
<feature type="transmembrane region" description="Helical" evidence="8">
    <location>
        <begin position="92"/>
        <end position="110"/>
    </location>
</feature>
<dbReference type="PANTHER" id="PTHR21143">
    <property type="entry name" value="INVERTEBRATE GUSTATORY RECEPTOR"/>
    <property type="match status" value="1"/>
</dbReference>
<comment type="caution">
    <text evidence="8">Lacks conserved residue(s) required for the propagation of feature annotation.</text>
</comment>
<protein>
    <recommendedName>
        <fullName evidence="8">Gustatory receptor</fullName>
    </recommendedName>
</protein>
<dbReference type="AlphaFoldDB" id="A0A834XV46"/>
<sequence length="408" mass="46520">MTTSGVKIIKKKWELFSATDYTSLMWPNFELLRIWGLFPYKIDNNSNLILASKPGFIYSSIVSSLHVVLLGIILYLIDISKVLEYDSVPGTLQGNCYLLLGWSIEIVSYLQTSRRLKFLQQLDNVATTIPSIEFKKLSKYIHFKDLFGFLFLIIQSANAYSKSLALFGSKLFSVYTIIVIFLMDTLYINCVLVIGSSFKTINNKLLILKSTIENDEPHLLRRIYHEKKNPFILMKIRDIKYQHNDVCEVINKLNQTFSLQLIATVTLTFAEITFSLYFYILQLLDMKGINLEKQIWFSYFSTGVTYHAVKLAAIILSCEIAKDQSAKTGVIVHELLIDTVDKQVKDELQLFSLQILHRDNTFTARGLSIDAPLMTSIVGGITQYLLILVQFLISSKSCGTIFDRSPAT</sequence>
<dbReference type="GO" id="GO:0007165">
    <property type="term" value="P:signal transduction"/>
    <property type="evidence" value="ECO:0007669"/>
    <property type="project" value="UniProtKB-KW"/>
</dbReference>
<proteinExistence type="inferred from homology"/>
<dbReference type="GO" id="GO:0043025">
    <property type="term" value="C:neuronal cell body"/>
    <property type="evidence" value="ECO:0007669"/>
    <property type="project" value="TreeGrafter"/>
</dbReference>
<dbReference type="EMBL" id="JACMRX010000003">
    <property type="protein sequence ID" value="KAF7994005.1"/>
    <property type="molecule type" value="Genomic_DNA"/>
</dbReference>
<evidence type="ECO:0000313" key="10">
    <source>
        <dbReference type="Proteomes" id="UP000639338"/>
    </source>
</evidence>
<dbReference type="PANTHER" id="PTHR21143:SF104">
    <property type="entry name" value="GUSTATORY RECEPTOR 8A-RELATED"/>
    <property type="match status" value="1"/>
</dbReference>
<comment type="caution">
    <text evidence="9">The sequence shown here is derived from an EMBL/GenBank/DDBJ whole genome shotgun (WGS) entry which is preliminary data.</text>
</comment>
<keyword evidence="3 8" id="KW-0812">Transmembrane</keyword>
<keyword evidence="7 8" id="KW-0807">Transducer</keyword>
<dbReference type="Proteomes" id="UP000639338">
    <property type="component" value="Unassembled WGS sequence"/>
</dbReference>
<keyword evidence="5 8" id="KW-0472">Membrane</keyword>
<organism evidence="9 10">
    <name type="scientific">Aphidius gifuensis</name>
    <name type="common">Parasitoid wasp</name>
    <dbReference type="NCBI Taxonomy" id="684658"/>
    <lineage>
        <taxon>Eukaryota</taxon>
        <taxon>Metazoa</taxon>
        <taxon>Ecdysozoa</taxon>
        <taxon>Arthropoda</taxon>
        <taxon>Hexapoda</taxon>
        <taxon>Insecta</taxon>
        <taxon>Pterygota</taxon>
        <taxon>Neoptera</taxon>
        <taxon>Endopterygota</taxon>
        <taxon>Hymenoptera</taxon>
        <taxon>Apocrita</taxon>
        <taxon>Ichneumonoidea</taxon>
        <taxon>Braconidae</taxon>
        <taxon>Aphidiinae</taxon>
        <taxon>Aphidius</taxon>
    </lineage>
</organism>
<dbReference type="GO" id="GO:0007635">
    <property type="term" value="P:chemosensory behavior"/>
    <property type="evidence" value="ECO:0007669"/>
    <property type="project" value="TreeGrafter"/>
</dbReference>
<evidence type="ECO:0000256" key="2">
    <source>
        <dbReference type="ARBA" id="ARBA00022475"/>
    </source>
</evidence>
<gene>
    <name evidence="9" type="ORF">HCN44_011274</name>
</gene>
<feature type="transmembrane region" description="Helical" evidence="8">
    <location>
        <begin position="296"/>
        <end position="318"/>
    </location>
</feature>
<keyword evidence="4 8" id="KW-1133">Transmembrane helix</keyword>
<dbReference type="GO" id="GO:0030425">
    <property type="term" value="C:dendrite"/>
    <property type="evidence" value="ECO:0007669"/>
    <property type="project" value="TreeGrafter"/>
</dbReference>
<dbReference type="Pfam" id="PF08395">
    <property type="entry name" value="7tm_7"/>
    <property type="match status" value="1"/>
</dbReference>
<keyword evidence="10" id="KW-1185">Reference proteome</keyword>
<feature type="transmembrane region" description="Helical" evidence="8">
    <location>
        <begin position="261"/>
        <end position="284"/>
    </location>
</feature>
<keyword evidence="2 8" id="KW-1003">Cell membrane</keyword>
<evidence type="ECO:0000256" key="7">
    <source>
        <dbReference type="ARBA" id="ARBA00023224"/>
    </source>
</evidence>
<evidence type="ECO:0000256" key="8">
    <source>
        <dbReference type="RuleBase" id="RU363108"/>
    </source>
</evidence>
<evidence type="ECO:0000256" key="5">
    <source>
        <dbReference type="ARBA" id="ARBA00023136"/>
    </source>
</evidence>
<keyword evidence="6 8" id="KW-0675">Receptor</keyword>
<dbReference type="GO" id="GO:0030424">
    <property type="term" value="C:axon"/>
    <property type="evidence" value="ECO:0007669"/>
    <property type="project" value="TreeGrafter"/>
</dbReference>
<evidence type="ECO:0000313" key="9">
    <source>
        <dbReference type="EMBL" id="KAF7994005.1"/>
    </source>
</evidence>
<evidence type="ECO:0000256" key="4">
    <source>
        <dbReference type="ARBA" id="ARBA00022989"/>
    </source>
</evidence>
<dbReference type="GO" id="GO:0008049">
    <property type="term" value="P:male courtship behavior"/>
    <property type="evidence" value="ECO:0007669"/>
    <property type="project" value="TreeGrafter"/>
</dbReference>
<reference evidence="9 10" key="1">
    <citation type="submission" date="2020-08" db="EMBL/GenBank/DDBJ databases">
        <title>Aphidius gifuensis genome sequencing and assembly.</title>
        <authorList>
            <person name="Du Z."/>
        </authorList>
    </citation>
    <scope>NUCLEOTIDE SEQUENCE [LARGE SCALE GENOMIC DNA]</scope>
    <source>
        <strain evidence="9">YNYX2018</strain>
        <tissue evidence="9">Adults</tissue>
    </source>
</reference>
<dbReference type="GO" id="GO:0050909">
    <property type="term" value="P:sensory perception of taste"/>
    <property type="evidence" value="ECO:0007669"/>
    <property type="project" value="InterPro"/>
</dbReference>
<evidence type="ECO:0000256" key="6">
    <source>
        <dbReference type="ARBA" id="ARBA00023170"/>
    </source>
</evidence>
<name>A0A834XV46_APHGI</name>
<feature type="transmembrane region" description="Helical" evidence="8">
    <location>
        <begin position="172"/>
        <end position="194"/>
    </location>
</feature>
<evidence type="ECO:0000256" key="3">
    <source>
        <dbReference type="ARBA" id="ARBA00022692"/>
    </source>
</evidence>
<evidence type="ECO:0000256" key="1">
    <source>
        <dbReference type="ARBA" id="ARBA00004651"/>
    </source>
</evidence>
<feature type="transmembrane region" description="Helical" evidence="8">
    <location>
        <begin position="141"/>
        <end position="160"/>
    </location>
</feature>